<proteinExistence type="predicted"/>
<dbReference type="PANTHER" id="PTHR12526">
    <property type="entry name" value="GLYCOSYLTRANSFERASE"/>
    <property type="match status" value="1"/>
</dbReference>
<evidence type="ECO:0000256" key="3">
    <source>
        <dbReference type="SAM" id="MobiDB-lite"/>
    </source>
</evidence>
<evidence type="ECO:0000313" key="5">
    <source>
        <dbReference type="EMBL" id="SCL34681.1"/>
    </source>
</evidence>
<dbReference type="RefSeq" id="WP_091088045.1">
    <property type="nucleotide sequence ID" value="NZ_FMHT01000003.1"/>
</dbReference>
<dbReference type="GO" id="GO:0016757">
    <property type="term" value="F:glycosyltransferase activity"/>
    <property type="evidence" value="ECO:0007669"/>
    <property type="project" value="UniProtKB-KW"/>
</dbReference>
<accession>A0A1C6SYN4</accession>
<reference evidence="5 6" key="1">
    <citation type="submission" date="2016-06" db="EMBL/GenBank/DDBJ databases">
        <authorList>
            <person name="Kjaerup R.B."/>
            <person name="Dalgaard T.S."/>
            <person name="Juul-Madsen H.R."/>
        </authorList>
    </citation>
    <scope>NUCLEOTIDE SEQUENCE [LARGE SCALE GENOMIC DNA]</scope>
    <source>
        <strain evidence="5 6">DSM 43818</strain>
    </source>
</reference>
<dbReference type="SUPFAM" id="SSF53756">
    <property type="entry name" value="UDP-Glycosyltransferase/glycogen phosphorylase"/>
    <property type="match status" value="1"/>
</dbReference>
<feature type="region of interest" description="Disordered" evidence="3">
    <location>
        <begin position="1"/>
        <end position="20"/>
    </location>
</feature>
<keyword evidence="6" id="KW-1185">Reference proteome</keyword>
<feature type="domain" description="Glycosyl transferase family 1" evidence="4">
    <location>
        <begin position="162"/>
        <end position="319"/>
    </location>
</feature>
<protein>
    <submittedName>
        <fullName evidence="5">Glycosyl transferases group 1</fullName>
    </submittedName>
</protein>
<organism evidence="5 6">
    <name type="scientific">Micromonospora nigra</name>
    <dbReference type="NCBI Taxonomy" id="145857"/>
    <lineage>
        <taxon>Bacteria</taxon>
        <taxon>Bacillati</taxon>
        <taxon>Actinomycetota</taxon>
        <taxon>Actinomycetes</taxon>
        <taxon>Micromonosporales</taxon>
        <taxon>Micromonosporaceae</taxon>
        <taxon>Micromonospora</taxon>
    </lineage>
</organism>
<sequence>MPTLHVVLPGDIDDPAEPSGGNGYDRRICAGLAAVGWAVREHAVPGSWPRPGDADRAALAAVLAGLPDDAPVLLDGLVASTVPELLTAQSARLRLVVLVHLPLEDEAEERALAAARAVVATSDWTGRRLCQRYALPAGRVHVAAPGVEPAPPATGSPAGTALLCVATVAPHKGHDVLVEALATLTDRRWTLTCVGPLTRDPGFVDRLRGRVDAYGLGGRVRLVGPLTGDGLAAAYDAADLLVLATRGETYGMVVTEALARGIPVLASEVGGMPDALGWAPDGTRPGVLVPPDDPAALGGALRRWLDEPALREGLRRAAHDRRGTLPGWPVTTIRIDQVLKEAMAA</sequence>
<evidence type="ECO:0000313" key="6">
    <source>
        <dbReference type="Proteomes" id="UP000199699"/>
    </source>
</evidence>
<keyword evidence="1" id="KW-0328">Glycosyltransferase</keyword>
<dbReference type="EMBL" id="FMHT01000003">
    <property type="protein sequence ID" value="SCL34681.1"/>
    <property type="molecule type" value="Genomic_DNA"/>
</dbReference>
<dbReference type="STRING" id="145857.GA0070616_5030"/>
<dbReference type="PANTHER" id="PTHR12526:SF510">
    <property type="entry name" value="D-INOSITOL 3-PHOSPHATE GLYCOSYLTRANSFERASE"/>
    <property type="match status" value="1"/>
</dbReference>
<dbReference type="AlphaFoldDB" id="A0A1C6SYN4"/>
<name>A0A1C6SYN4_9ACTN</name>
<dbReference type="OrthoDB" id="9765330at2"/>
<dbReference type="Pfam" id="PF00534">
    <property type="entry name" value="Glycos_transf_1"/>
    <property type="match status" value="1"/>
</dbReference>
<evidence type="ECO:0000259" key="4">
    <source>
        <dbReference type="Pfam" id="PF00534"/>
    </source>
</evidence>
<evidence type="ECO:0000256" key="1">
    <source>
        <dbReference type="ARBA" id="ARBA00022676"/>
    </source>
</evidence>
<gene>
    <name evidence="5" type="ORF">GA0070616_5030</name>
</gene>
<dbReference type="CDD" id="cd03801">
    <property type="entry name" value="GT4_PimA-like"/>
    <property type="match status" value="1"/>
</dbReference>
<dbReference type="InterPro" id="IPR001296">
    <property type="entry name" value="Glyco_trans_1"/>
</dbReference>
<evidence type="ECO:0000256" key="2">
    <source>
        <dbReference type="ARBA" id="ARBA00022679"/>
    </source>
</evidence>
<dbReference type="Proteomes" id="UP000199699">
    <property type="component" value="Unassembled WGS sequence"/>
</dbReference>
<keyword evidence="2 5" id="KW-0808">Transferase</keyword>
<dbReference type="Gene3D" id="3.40.50.2000">
    <property type="entry name" value="Glycogen Phosphorylase B"/>
    <property type="match status" value="2"/>
</dbReference>